<dbReference type="PROSITE" id="PS50089">
    <property type="entry name" value="ZF_RING_2"/>
    <property type="match status" value="1"/>
</dbReference>
<evidence type="ECO:0000256" key="9">
    <source>
        <dbReference type="PROSITE-ProRule" id="PRU00176"/>
    </source>
</evidence>
<dbReference type="Gene3D" id="1.20.120.1750">
    <property type="match status" value="1"/>
</dbReference>
<evidence type="ECO:0000259" key="16">
    <source>
        <dbReference type="PROSITE" id="PS51873"/>
    </source>
</evidence>
<dbReference type="SUPFAM" id="SSF57850">
    <property type="entry name" value="RING/U-box"/>
    <property type="match status" value="2"/>
</dbReference>
<reference evidence="18" key="2">
    <citation type="submission" date="2015-01" db="EMBL/GenBank/DDBJ databases">
        <title>Evolutionary Origins and Diversification of the Mycorrhizal Mutualists.</title>
        <authorList>
            <consortium name="DOE Joint Genome Institute"/>
            <consortium name="Mycorrhizal Genomics Consortium"/>
            <person name="Kohler A."/>
            <person name="Kuo A."/>
            <person name="Nagy L.G."/>
            <person name="Floudas D."/>
            <person name="Copeland A."/>
            <person name="Barry K.W."/>
            <person name="Cichocki N."/>
            <person name="Veneault-Fourrey C."/>
            <person name="LaButti K."/>
            <person name="Lindquist E.A."/>
            <person name="Lipzen A."/>
            <person name="Lundell T."/>
            <person name="Morin E."/>
            <person name="Murat C."/>
            <person name="Riley R."/>
            <person name="Ohm R."/>
            <person name="Sun H."/>
            <person name="Tunlid A."/>
            <person name="Henrissat B."/>
            <person name="Grigoriev I.V."/>
            <person name="Hibbett D.S."/>
            <person name="Martin F."/>
        </authorList>
    </citation>
    <scope>NUCLEOTIDE SEQUENCE [LARGE SCALE GENOMIC DNA]</scope>
    <source>
        <strain evidence="18">ATCC 200175</strain>
    </source>
</reference>
<dbReference type="SUPFAM" id="SSF90229">
    <property type="entry name" value="CCCH zinc finger"/>
    <property type="match status" value="1"/>
</dbReference>
<reference evidence="17 18" key="1">
    <citation type="submission" date="2014-06" db="EMBL/GenBank/DDBJ databases">
        <authorList>
            <consortium name="DOE Joint Genome Institute"/>
            <person name="Kuo A."/>
            <person name="Kohler A."/>
            <person name="Nagy L.G."/>
            <person name="Floudas D."/>
            <person name="Copeland A."/>
            <person name="Barry K.W."/>
            <person name="Cichocki N."/>
            <person name="Veneault-Fourrey C."/>
            <person name="LaButti K."/>
            <person name="Lindquist E.A."/>
            <person name="Lipzen A."/>
            <person name="Lundell T."/>
            <person name="Morin E."/>
            <person name="Murat C."/>
            <person name="Sun H."/>
            <person name="Tunlid A."/>
            <person name="Henrissat B."/>
            <person name="Grigoriev I.V."/>
            <person name="Hibbett D.S."/>
            <person name="Martin F."/>
            <person name="Nordberg H.P."/>
            <person name="Cantor M.N."/>
            <person name="Hua S.X."/>
        </authorList>
    </citation>
    <scope>NUCLEOTIDE SEQUENCE [LARGE SCALE GENOMIC DNA]</scope>
    <source>
        <strain evidence="17 18">ATCC 200175</strain>
    </source>
</reference>
<keyword evidence="18" id="KW-1185">Reference proteome</keyword>
<evidence type="ECO:0000259" key="13">
    <source>
        <dbReference type="PROSITE" id="PS50089"/>
    </source>
</evidence>
<dbReference type="SUPFAM" id="SSF54928">
    <property type="entry name" value="RNA-binding domain, RBD"/>
    <property type="match status" value="1"/>
</dbReference>
<protein>
    <recommendedName>
        <fullName evidence="2">RBR-type E3 ubiquitin transferase</fullName>
        <ecNumber evidence="2">2.3.2.31</ecNumber>
    </recommendedName>
</protein>
<keyword evidence="5" id="KW-0677">Repeat</keyword>
<feature type="region of interest" description="Disordered" evidence="12">
    <location>
        <begin position="40"/>
        <end position="71"/>
    </location>
</feature>
<feature type="domain" description="RING-type" evidence="16">
    <location>
        <begin position="786"/>
        <end position="1003"/>
    </location>
</feature>
<keyword evidence="7" id="KW-0833">Ubl conjugation pathway</keyword>
<feature type="coiled-coil region" evidence="11">
    <location>
        <begin position="173"/>
        <end position="289"/>
    </location>
</feature>
<dbReference type="CDD" id="cd22585">
    <property type="entry name" value="Rcat_RBR_DEAH12-like"/>
    <property type="match status" value="1"/>
</dbReference>
<feature type="domain" description="RRM" evidence="14">
    <location>
        <begin position="319"/>
        <end position="397"/>
    </location>
</feature>
<evidence type="ECO:0000256" key="7">
    <source>
        <dbReference type="ARBA" id="ARBA00022786"/>
    </source>
</evidence>
<feature type="compositionally biased region" description="Basic and acidic residues" evidence="12">
    <location>
        <begin position="92"/>
        <end position="112"/>
    </location>
</feature>
<evidence type="ECO:0000313" key="18">
    <source>
        <dbReference type="Proteomes" id="UP000053647"/>
    </source>
</evidence>
<evidence type="ECO:0000256" key="11">
    <source>
        <dbReference type="SAM" id="Coils"/>
    </source>
</evidence>
<evidence type="ECO:0000256" key="5">
    <source>
        <dbReference type="ARBA" id="ARBA00022737"/>
    </source>
</evidence>
<evidence type="ECO:0000256" key="6">
    <source>
        <dbReference type="ARBA" id="ARBA00022771"/>
    </source>
</evidence>
<evidence type="ECO:0000256" key="8">
    <source>
        <dbReference type="ARBA" id="ARBA00022833"/>
    </source>
</evidence>
<feature type="zinc finger region" description="C3H1-type" evidence="10">
    <location>
        <begin position="144"/>
        <end position="171"/>
    </location>
</feature>
<sequence>MNINSPGQNHKPGPCRLYNQGHCRFGAKCRFGHDVLVQNSNPTLPDQPSTSTIGSADGSSDARPRPKRGELPCRAWKAGTCTRGSKCWFSHDVEKQEPERPRTTHQEVDRESSSPISSQMEAGPPSALRTRKPSEQAQLGQDPRSEDRTCRYWKSGTCRRGDNCQFSHGHESRARLEAERAAAERARERAQAQERVAAVAAELARERAQAQERDAAVAAERARERAQVQERVAAVAAELAHERAQAQERAAAIAAERARERAQAQERAAAAAAERAREHAREIAKEEAAKTITQVVLGSIVTYSAGLNIPSLIAGFETCTLHVKNLPFGVSEGEVRGLFVSHGMDIERFHVIDIKKASDGKLEARIISDTEAGRALASRLDGFEFRDDTLSVDVSASNTLEGMSAAVTRDTDVLTISWRCPSVRYVAEYVDIEAAQEKVPELNNKMYVGRRVKVEMNTQPPGRFLPNFNLDAIKISNLSPSVTDEEVMAFTGSSSVKRLGARGFVGLIGNAEQVARRVRDDIEEAVPTGLRQFDPPGTPDANSVVFVRAHFSSWDDAHVAYTTLEGRRYGNPQPVWLRLPDPMHFTIIIPSEQYRAQRAQWGALISSIKDRKACMLNVHDIGNIVRIRLAGSAKEAMGAMKVRVENLARGEMVEGWHRSLGFSNNPFLRRVFVEAEAYVRADWRRQSLKVYGAARAVDQARDMIKTELERLASLDYTVTLKRHSIGFFVREGIPQLKETLGENNVRFAASSGKITVTGGEEARHALDGLITLSLKGDRALLNTSQGEQTCPICYDNVTSPQQLGCGHVYCVACLRHFLSSALDSDQLPLTCLGDEARCRVPIPIPTIQQFLPPASFNRLLEAAFDSHVSKHPEEFKCCKTPDCTQLYRSVRPGDRAKSLHCPSCFASVCNACNEDAHEGLTCAESKIRKDPAEQDRLNDEWIASQGGRVKKCPRCSVPIEKTEGCNHMTCHCGAHICWRCMNVFTAETIYPHMNSAHGTIHDDVPPAPQVFLVNDPILRAVDIEQQRELLRQAELRRVAAIRDQNTLNAARRLREMNEEEARVRERERLRQVEQERIRLERARLLYEEPGRQRREEILRDYQMHQRLAQARQLEETQRREQARREQEWQERQQREERRRREQQDGGWGCTIM</sequence>
<keyword evidence="3" id="KW-0808">Transferase</keyword>
<evidence type="ECO:0000256" key="10">
    <source>
        <dbReference type="PROSITE-ProRule" id="PRU00723"/>
    </source>
</evidence>
<dbReference type="PANTHER" id="PTHR11685">
    <property type="entry name" value="RBR FAMILY RING FINGER AND IBR DOMAIN-CONTAINING"/>
    <property type="match status" value="1"/>
</dbReference>
<dbReference type="PROSITE" id="PS50102">
    <property type="entry name" value="RRM"/>
    <property type="match status" value="1"/>
</dbReference>
<dbReference type="CDD" id="cd20335">
    <property type="entry name" value="BRcat_RBR"/>
    <property type="match status" value="1"/>
</dbReference>
<dbReference type="InterPro" id="IPR031127">
    <property type="entry name" value="E3_UB_ligase_RBR"/>
</dbReference>
<feature type="domain" description="C3H1-type" evidence="15">
    <location>
        <begin position="9"/>
        <end position="36"/>
    </location>
</feature>
<dbReference type="InterPro" id="IPR036855">
    <property type="entry name" value="Znf_CCCH_sf"/>
</dbReference>
<feature type="compositionally biased region" description="Polar residues" evidence="12">
    <location>
        <begin position="40"/>
        <end position="58"/>
    </location>
</feature>
<dbReference type="Pfam" id="PF22191">
    <property type="entry name" value="IBR_1"/>
    <property type="match status" value="1"/>
</dbReference>
<accession>A0A0C9TWY8</accession>
<dbReference type="Pfam" id="PF13445">
    <property type="entry name" value="zf-RING_UBOX"/>
    <property type="match status" value="1"/>
</dbReference>
<dbReference type="Pfam" id="PF14608">
    <property type="entry name" value="zf-CCCH_2"/>
    <property type="match status" value="2"/>
</dbReference>
<keyword evidence="8 10" id="KW-0862">Zinc</keyword>
<evidence type="ECO:0000256" key="4">
    <source>
        <dbReference type="ARBA" id="ARBA00022723"/>
    </source>
</evidence>
<dbReference type="InterPro" id="IPR000504">
    <property type="entry name" value="RRM_dom"/>
</dbReference>
<feature type="region of interest" description="Disordered" evidence="12">
    <location>
        <begin position="1122"/>
        <end position="1152"/>
    </location>
</feature>
<dbReference type="EC" id="2.3.2.31" evidence="2"/>
<evidence type="ECO:0000256" key="12">
    <source>
        <dbReference type="SAM" id="MobiDB-lite"/>
    </source>
</evidence>
<dbReference type="GO" id="GO:0016567">
    <property type="term" value="P:protein ubiquitination"/>
    <property type="evidence" value="ECO:0007669"/>
    <property type="project" value="InterPro"/>
</dbReference>
<dbReference type="OrthoDB" id="1431934at2759"/>
<dbReference type="InterPro" id="IPR001841">
    <property type="entry name" value="Znf_RING"/>
</dbReference>
<dbReference type="GO" id="GO:0003723">
    <property type="term" value="F:RNA binding"/>
    <property type="evidence" value="ECO:0007669"/>
    <property type="project" value="UniProtKB-UniRule"/>
</dbReference>
<keyword evidence="6 10" id="KW-0863">Zinc-finger</keyword>
<evidence type="ECO:0000256" key="3">
    <source>
        <dbReference type="ARBA" id="ARBA00022679"/>
    </source>
</evidence>
<dbReference type="HOGENOM" id="CLU_004235_0_0_1"/>
<keyword evidence="11" id="KW-0175">Coiled coil</keyword>
<evidence type="ECO:0000259" key="14">
    <source>
        <dbReference type="PROSITE" id="PS50102"/>
    </source>
</evidence>
<dbReference type="InterPro" id="IPR027370">
    <property type="entry name" value="Znf-RING_euk"/>
</dbReference>
<keyword evidence="4 10" id="KW-0479">Metal-binding</keyword>
<dbReference type="PROSITE" id="PS51873">
    <property type="entry name" value="TRIAD"/>
    <property type="match status" value="1"/>
</dbReference>
<feature type="zinc finger region" description="C3H1-type" evidence="10">
    <location>
        <begin position="67"/>
        <end position="94"/>
    </location>
</feature>
<evidence type="ECO:0000313" key="17">
    <source>
        <dbReference type="EMBL" id="KIJ11871.1"/>
    </source>
</evidence>
<dbReference type="SMART" id="SM00356">
    <property type="entry name" value="ZnF_C3H1"/>
    <property type="match status" value="3"/>
</dbReference>
<dbReference type="InterPro" id="IPR000571">
    <property type="entry name" value="Znf_CCCH"/>
</dbReference>
<dbReference type="EMBL" id="KN819372">
    <property type="protein sequence ID" value="KIJ11871.1"/>
    <property type="molecule type" value="Genomic_DNA"/>
</dbReference>
<feature type="region of interest" description="Disordered" evidence="12">
    <location>
        <begin position="92"/>
        <end position="148"/>
    </location>
</feature>
<dbReference type="Pfam" id="PF18345">
    <property type="entry name" value="zf_CCCH_4"/>
    <property type="match status" value="1"/>
</dbReference>
<feature type="domain" description="C3H1-type" evidence="15">
    <location>
        <begin position="144"/>
        <end position="171"/>
    </location>
</feature>
<dbReference type="PROSITE" id="PS00518">
    <property type="entry name" value="ZF_RING_1"/>
    <property type="match status" value="1"/>
</dbReference>
<keyword evidence="9" id="KW-0694">RNA-binding</keyword>
<dbReference type="Pfam" id="PF01485">
    <property type="entry name" value="IBR"/>
    <property type="match status" value="1"/>
</dbReference>
<dbReference type="Proteomes" id="UP000053647">
    <property type="component" value="Unassembled WGS sequence"/>
</dbReference>
<evidence type="ECO:0000256" key="1">
    <source>
        <dbReference type="ARBA" id="ARBA00001798"/>
    </source>
</evidence>
<dbReference type="InterPro" id="IPR012677">
    <property type="entry name" value="Nucleotide-bd_a/b_plait_sf"/>
</dbReference>
<dbReference type="InterPro" id="IPR017907">
    <property type="entry name" value="Znf_RING_CS"/>
</dbReference>
<feature type="compositionally biased region" description="Basic and acidic residues" evidence="12">
    <location>
        <begin position="1122"/>
        <end position="1143"/>
    </location>
</feature>
<dbReference type="Gene3D" id="3.30.70.330">
    <property type="match status" value="1"/>
</dbReference>
<dbReference type="InterPro" id="IPR035979">
    <property type="entry name" value="RBD_domain_sf"/>
</dbReference>
<dbReference type="Gene3D" id="4.10.1000.10">
    <property type="entry name" value="Zinc finger, CCCH-type"/>
    <property type="match status" value="2"/>
</dbReference>
<feature type="compositionally biased region" description="Basic and acidic residues" evidence="12">
    <location>
        <begin position="60"/>
        <end position="71"/>
    </location>
</feature>
<dbReference type="AlphaFoldDB" id="A0A0C9TWY8"/>
<evidence type="ECO:0000256" key="2">
    <source>
        <dbReference type="ARBA" id="ARBA00012251"/>
    </source>
</evidence>
<proteinExistence type="predicted"/>
<dbReference type="InterPro" id="IPR002867">
    <property type="entry name" value="IBR_dom"/>
</dbReference>
<dbReference type="InterPro" id="IPR044066">
    <property type="entry name" value="TRIAD_supradom"/>
</dbReference>
<dbReference type="PROSITE" id="PS50103">
    <property type="entry name" value="ZF_C3H1"/>
    <property type="match status" value="3"/>
</dbReference>
<name>A0A0C9TWY8_PAXIN</name>
<dbReference type="Gene3D" id="3.30.40.10">
    <property type="entry name" value="Zinc/RING finger domain, C3HC4 (zinc finger)"/>
    <property type="match status" value="1"/>
</dbReference>
<dbReference type="GO" id="GO:0008270">
    <property type="term" value="F:zinc ion binding"/>
    <property type="evidence" value="ECO:0007669"/>
    <property type="project" value="UniProtKB-KW"/>
</dbReference>
<feature type="coiled-coil region" evidence="11">
    <location>
        <begin position="1023"/>
        <end position="1082"/>
    </location>
</feature>
<dbReference type="InterPro" id="IPR013083">
    <property type="entry name" value="Znf_RING/FYVE/PHD"/>
</dbReference>
<dbReference type="SMART" id="SM00647">
    <property type="entry name" value="IBR"/>
    <property type="match status" value="2"/>
</dbReference>
<feature type="domain" description="C3H1-type" evidence="15">
    <location>
        <begin position="67"/>
        <end position="94"/>
    </location>
</feature>
<dbReference type="GO" id="GO:0061630">
    <property type="term" value="F:ubiquitin protein ligase activity"/>
    <property type="evidence" value="ECO:0007669"/>
    <property type="project" value="UniProtKB-EC"/>
</dbReference>
<evidence type="ECO:0000259" key="15">
    <source>
        <dbReference type="PROSITE" id="PS50103"/>
    </source>
</evidence>
<organism evidence="17 18">
    <name type="scientific">Paxillus involutus ATCC 200175</name>
    <dbReference type="NCBI Taxonomy" id="664439"/>
    <lineage>
        <taxon>Eukaryota</taxon>
        <taxon>Fungi</taxon>
        <taxon>Dikarya</taxon>
        <taxon>Basidiomycota</taxon>
        <taxon>Agaricomycotina</taxon>
        <taxon>Agaricomycetes</taxon>
        <taxon>Agaricomycetidae</taxon>
        <taxon>Boletales</taxon>
        <taxon>Paxilineae</taxon>
        <taxon>Paxillaceae</taxon>
        <taxon>Paxillus</taxon>
    </lineage>
</organism>
<feature type="domain" description="RING-type" evidence="13">
    <location>
        <begin position="790"/>
        <end position="831"/>
    </location>
</feature>
<gene>
    <name evidence="17" type="ORF">PAXINDRAFT_171600</name>
</gene>
<feature type="zinc finger region" description="C3H1-type" evidence="10">
    <location>
        <begin position="9"/>
        <end position="36"/>
    </location>
</feature>
<comment type="catalytic activity">
    <reaction evidence="1">
        <text>[E2 ubiquitin-conjugating enzyme]-S-ubiquitinyl-L-cysteine + [acceptor protein]-L-lysine = [E2 ubiquitin-conjugating enzyme]-L-cysteine + [acceptor protein]-N(6)-ubiquitinyl-L-lysine.</text>
        <dbReference type="EC" id="2.3.2.31"/>
    </reaction>
</comment>